<evidence type="ECO:0000256" key="1">
    <source>
        <dbReference type="ARBA" id="ARBA00023015"/>
    </source>
</evidence>
<dbReference type="InterPro" id="IPR036388">
    <property type="entry name" value="WH-like_DNA-bd_sf"/>
</dbReference>
<sequence length="257" mass="27629">MPARARREEIARLAASSGPASVEELSRRFEVTPSTIRRDLSRLAEEGALARTYGGAIPLAAGESTLRERESEAHPAKRALGAWARRQIRPGEHVLLDGGSTVGELARELAGAGPEAALHVTALGLNALHRLEEVEGIELVSPGGAVRRSSQSFIGPITEAALSRMTFDRAYLSSDGVTAEHGLCEAGPEQTRLKELMAAQSAEVTVLADSTKLGHRPFHSWARLPLPWTLVTDDGADPRQLELFRRSGVEVQVVDLP</sequence>
<dbReference type="InterPro" id="IPR001034">
    <property type="entry name" value="DeoR_HTH"/>
</dbReference>
<dbReference type="EMBL" id="JDYK01000015">
    <property type="protein sequence ID" value="EWS80459.1"/>
    <property type="molecule type" value="Genomic_DNA"/>
</dbReference>
<comment type="caution">
    <text evidence="4">The sequence shown here is derived from an EMBL/GenBank/DDBJ whole genome shotgun (WGS) entry which is preliminary data.</text>
</comment>
<organism evidence="4 5">
    <name type="scientific">Brachybacterium phenoliresistens</name>
    <dbReference type="NCBI Taxonomy" id="396014"/>
    <lineage>
        <taxon>Bacteria</taxon>
        <taxon>Bacillati</taxon>
        <taxon>Actinomycetota</taxon>
        <taxon>Actinomycetes</taxon>
        <taxon>Micrococcales</taxon>
        <taxon>Dermabacteraceae</taxon>
        <taxon>Brachybacterium</taxon>
    </lineage>
</organism>
<dbReference type="PANTHER" id="PTHR30363:SF44">
    <property type="entry name" value="AGA OPERON TRANSCRIPTIONAL REPRESSOR-RELATED"/>
    <property type="match status" value="1"/>
</dbReference>
<dbReference type="STRING" id="396014.BF93_03585"/>
<dbReference type="PANTHER" id="PTHR30363">
    <property type="entry name" value="HTH-TYPE TRANSCRIPTIONAL REGULATOR SRLR-RELATED"/>
    <property type="match status" value="1"/>
</dbReference>
<dbReference type="SUPFAM" id="SSF46785">
    <property type="entry name" value="Winged helix' DNA-binding domain"/>
    <property type="match status" value="1"/>
</dbReference>
<dbReference type="InterPro" id="IPR037171">
    <property type="entry name" value="NagB/RpiA_transferase-like"/>
</dbReference>
<name>Z9JQJ5_9MICO</name>
<dbReference type="Pfam" id="PF00455">
    <property type="entry name" value="DeoRC"/>
    <property type="match status" value="1"/>
</dbReference>
<dbReference type="SUPFAM" id="SSF100950">
    <property type="entry name" value="NagB/RpiA/CoA transferase-like"/>
    <property type="match status" value="1"/>
</dbReference>
<proteinExistence type="predicted"/>
<evidence type="ECO:0000256" key="2">
    <source>
        <dbReference type="ARBA" id="ARBA00023163"/>
    </source>
</evidence>
<gene>
    <name evidence="4" type="ORF">BF93_03585</name>
</gene>
<evidence type="ECO:0000313" key="5">
    <source>
        <dbReference type="Proteomes" id="UP000023067"/>
    </source>
</evidence>
<reference evidence="4 5" key="1">
    <citation type="submission" date="2014-02" db="EMBL/GenBank/DDBJ databases">
        <title>Genome sequence of Brachybacterium phenoliresistens strain W13A50.</title>
        <authorList>
            <person name="Wang X."/>
        </authorList>
    </citation>
    <scope>NUCLEOTIDE SEQUENCE [LARGE SCALE GENOMIC DNA]</scope>
    <source>
        <strain evidence="4 5">W13A50</strain>
    </source>
</reference>
<dbReference type="PROSITE" id="PS51000">
    <property type="entry name" value="HTH_DEOR_2"/>
    <property type="match status" value="1"/>
</dbReference>
<evidence type="ECO:0000259" key="3">
    <source>
        <dbReference type="PROSITE" id="PS51000"/>
    </source>
</evidence>
<keyword evidence="2" id="KW-0804">Transcription</keyword>
<dbReference type="InterPro" id="IPR014036">
    <property type="entry name" value="DeoR-like_C"/>
</dbReference>
<feature type="domain" description="HTH deoR-type" evidence="3">
    <location>
        <begin position="3"/>
        <end position="58"/>
    </location>
</feature>
<dbReference type="SMART" id="SM01134">
    <property type="entry name" value="DeoRC"/>
    <property type="match status" value="1"/>
</dbReference>
<keyword evidence="1" id="KW-0805">Transcription regulation</keyword>
<dbReference type="eggNOG" id="COG1349">
    <property type="taxonomic scope" value="Bacteria"/>
</dbReference>
<protein>
    <submittedName>
        <fullName evidence="4">DeoR faimly transcriptional regulator</fullName>
    </submittedName>
</protein>
<dbReference type="SMART" id="SM00420">
    <property type="entry name" value="HTH_DEOR"/>
    <property type="match status" value="1"/>
</dbReference>
<keyword evidence="5" id="KW-1185">Reference proteome</keyword>
<dbReference type="Pfam" id="PF08220">
    <property type="entry name" value="HTH_DeoR"/>
    <property type="match status" value="1"/>
</dbReference>
<accession>Z9JQJ5</accession>
<dbReference type="HOGENOM" id="CLU_060699_3_1_11"/>
<dbReference type="PRINTS" id="PR00037">
    <property type="entry name" value="HTHLACR"/>
</dbReference>
<dbReference type="GO" id="GO:0003700">
    <property type="term" value="F:DNA-binding transcription factor activity"/>
    <property type="evidence" value="ECO:0007669"/>
    <property type="project" value="InterPro"/>
</dbReference>
<dbReference type="PATRIC" id="fig|396014.3.peg.2748"/>
<evidence type="ECO:0000313" key="4">
    <source>
        <dbReference type="EMBL" id="EWS80459.1"/>
    </source>
</evidence>
<dbReference type="InterPro" id="IPR050313">
    <property type="entry name" value="Carb_Metab_HTH_regulators"/>
</dbReference>
<dbReference type="Proteomes" id="UP000023067">
    <property type="component" value="Unassembled WGS sequence"/>
</dbReference>
<dbReference type="InterPro" id="IPR036390">
    <property type="entry name" value="WH_DNA-bd_sf"/>
</dbReference>
<dbReference type="Gene3D" id="1.10.10.10">
    <property type="entry name" value="Winged helix-like DNA-binding domain superfamily/Winged helix DNA-binding domain"/>
    <property type="match status" value="1"/>
</dbReference>
<dbReference type="AlphaFoldDB" id="Z9JQJ5"/>